<dbReference type="PROSITE" id="PS51355">
    <property type="entry name" value="GLUTATHIONE_PEROXID_3"/>
    <property type="match status" value="1"/>
</dbReference>
<dbReference type="Gene3D" id="3.40.30.10">
    <property type="entry name" value="Glutaredoxin"/>
    <property type="match status" value="2"/>
</dbReference>
<dbReference type="PANTHER" id="PTHR11592:SF134">
    <property type="entry name" value="PHOSPHOLIPID HYDROPEROXIDE GLUTATHIONE PEROXIDASE"/>
    <property type="match status" value="1"/>
</dbReference>
<dbReference type="AlphaFoldDB" id="A0A0N4U0B0"/>
<evidence type="ECO:0000256" key="3">
    <source>
        <dbReference type="ARBA" id="ARBA00023002"/>
    </source>
</evidence>
<evidence type="ECO:0000256" key="1">
    <source>
        <dbReference type="ARBA" id="ARBA00006926"/>
    </source>
</evidence>
<dbReference type="InterPro" id="IPR000889">
    <property type="entry name" value="Glutathione_peroxidase"/>
</dbReference>
<gene>
    <name evidence="5" type="ORF">BPAG_LOCUS14658</name>
</gene>
<keyword evidence="6" id="KW-1185">Reference proteome</keyword>
<dbReference type="PRINTS" id="PR01011">
    <property type="entry name" value="GLUTPROXDASE"/>
</dbReference>
<evidence type="ECO:0000256" key="4">
    <source>
        <dbReference type="RuleBase" id="RU000499"/>
    </source>
</evidence>
<dbReference type="EMBL" id="UZAD01013935">
    <property type="protein sequence ID" value="VDN95843.1"/>
    <property type="molecule type" value="Genomic_DNA"/>
</dbReference>
<evidence type="ECO:0000313" key="7">
    <source>
        <dbReference type="WBParaSite" id="BPAG_0001473001-mRNA-1"/>
    </source>
</evidence>
<dbReference type="GO" id="GO:0004601">
    <property type="term" value="F:peroxidase activity"/>
    <property type="evidence" value="ECO:0007669"/>
    <property type="project" value="UniProtKB-KW"/>
</dbReference>
<evidence type="ECO:0000313" key="6">
    <source>
        <dbReference type="Proteomes" id="UP000278627"/>
    </source>
</evidence>
<dbReference type="STRING" id="6280.A0A0N4U0B0"/>
<dbReference type="InterPro" id="IPR029759">
    <property type="entry name" value="GPX_AS"/>
</dbReference>
<keyword evidence="3 4" id="KW-0560">Oxidoreductase</keyword>
<dbReference type="PROSITE" id="PS00460">
    <property type="entry name" value="GLUTATHIONE_PEROXID_1"/>
    <property type="match status" value="1"/>
</dbReference>
<accession>A0A0N4U0B0</accession>
<dbReference type="GO" id="GO:0006979">
    <property type="term" value="P:response to oxidative stress"/>
    <property type="evidence" value="ECO:0007669"/>
    <property type="project" value="InterPro"/>
</dbReference>
<dbReference type="WBParaSite" id="BPAG_0001473001-mRNA-1">
    <property type="protein sequence ID" value="BPAG_0001473001-mRNA-1"/>
    <property type="gene ID" value="BPAG_0001473001"/>
</dbReference>
<dbReference type="PANTHER" id="PTHR11592">
    <property type="entry name" value="GLUTATHIONE PEROXIDASE"/>
    <property type="match status" value="1"/>
</dbReference>
<sequence length="121" mass="13730">MIIILFKLYVYRNKVVLIVNVASQCGLTHSNYAQLKNLHDKYKEQGLAIAAFPCNQFASQVVLIVNVASQCGLTHSNYAQLKNLHDKYKEQGLAIAAFPCNQFASQVYSSIFFFFLNLKYN</sequence>
<comment type="similarity">
    <text evidence="1 4">Belongs to the glutathione peroxidase family.</text>
</comment>
<reference evidence="5 6" key="2">
    <citation type="submission" date="2018-11" db="EMBL/GenBank/DDBJ databases">
        <authorList>
            <consortium name="Pathogen Informatics"/>
        </authorList>
    </citation>
    <scope>NUCLEOTIDE SEQUENCE [LARGE SCALE GENOMIC DNA]</scope>
</reference>
<reference evidence="7" key="1">
    <citation type="submission" date="2017-02" db="UniProtKB">
        <authorList>
            <consortium name="WormBaseParasite"/>
        </authorList>
    </citation>
    <scope>IDENTIFICATION</scope>
</reference>
<dbReference type="Proteomes" id="UP000278627">
    <property type="component" value="Unassembled WGS sequence"/>
</dbReference>
<name>A0A0N4U0B0_BRUPA</name>
<evidence type="ECO:0000313" key="5">
    <source>
        <dbReference type="EMBL" id="VDN95843.1"/>
    </source>
</evidence>
<proteinExistence type="inferred from homology"/>
<dbReference type="Pfam" id="PF00255">
    <property type="entry name" value="GSHPx"/>
    <property type="match status" value="1"/>
</dbReference>
<dbReference type="InterPro" id="IPR036249">
    <property type="entry name" value="Thioredoxin-like_sf"/>
</dbReference>
<keyword evidence="2 4" id="KW-0575">Peroxidase</keyword>
<evidence type="ECO:0000256" key="2">
    <source>
        <dbReference type="ARBA" id="ARBA00022559"/>
    </source>
</evidence>
<organism evidence="7">
    <name type="scientific">Brugia pahangi</name>
    <name type="common">Filarial nematode worm</name>
    <dbReference type="NCBI Taxonomy" id="6280"/>
    <lineage>
        <taxon>Eukaryota</taxon>
        <taxon>Metazoa</taxon>
        <taxon>Ecdysozoa</taxon>
        <taxon>Nematoda</taxon>
        <taxon>Chromadorea</taxon>
        <taxon>Rhabditida</taxon>
        <taxon>Spirurina</taxon>
        <taxon>Spiruromorpha</taxon>
        <taxon>Filarioidea</taxon>
        <taxon>Onchocercidae</taxon>
        <taxon>Brugia</taxon>
    </lineage>
</organism>
<dbReference type="SUPFAM" id="SSF52833">
    <property type="entry name" value="Thioredoxin-like"/>
    <property type="match status" value="2"/>
</dbReference>
<protein>
    <recommendedName>
        <fullName evidence="4">Glutathione peroxidase</fullName>
    </recommendedName>
</protein>